<dbReference type="STRING" id="1805029.AUK42_05255"/>
<dbReference type="InterPro" id="IPR011047">
    <property type="entry name" value="Quinoprotein_ADH-like_sf"/>
</dbReference>
<dbReference type="Gene3D" id="2.130.10.10">
    <property type="entry name" value="YVTN repeat-like/Quinoprotein amine dehydrogenase"/>
    <property type="match status" value="1"/>
</dbReference>
<name>A0A1J5GAT3_9BACT</name>
<sequence>MKLTRIFLIILVFILVLNPGLLAANEDEIITVEAERVYVHYIDNAIIPPFFGTDTVNRALIYGDYVPLYLSNPSVFEPYPISQLYNPPYKILSSSAEGLISICEDESHPDHNSALLWRSMADALVSMDNKKNQVRDNLESSSLNNALDINHLGISSYTIEGENPSSVWKYDSVNSLQRLYNTDYLMQQDARIIAPMNQWNSITYNPAEDYIEAFDELLHPVPDMSFLKEVFGRSGPLGDLGSALADVATPYTFLPALFMLGMDIYLQSQEQIGFLHPTTTGYKLSPCPESGMIMIKNNGQQMIYNISGGKSGTIKNIPSGDFGTFFVDAVNSFSGGIRPSVSLINDDMLNGGRVQYNDISSEYQSQDYSLNLESHVGVAQNNLELCNTVICKIQGSGRIAMIPFKIGSWFKCDQDQKGDIKSKTTIGVRFKDDDKYYTYDLANCTLNNINNSISANQNGILMWSGVISIDAEEYGKSQIEEIYLALNSSAKKTFGLNKLNCHTSLSFSPYFLKPIISLPQDIETFSGEKVTFQTEPLEALTNASVNVSWEIPSVAEPLEGYITSHTFTEIGTYECKLIIDPEYQARPSAVEVTDPQEKFWNTDAGKMVWSFQVKVLPPVDLEVSWEMSPCFPLNSKNYPGHLFYPYPGRKSSFIFYLTNKGNKDFLIAENDSSSLPLTLSFYIDRDDNQIFSPQELVWSKQITGVKAQSSVFFNLEKIFSMDKLEGDLYEDQTIYKAGFHQCKLQVNTLSQEKNQKNNFIIEDKEFVISPEMATPDFAVENATYTIDQYKNIAINFDLAEKCVDTNIVDKWNSYHKGDPFVPQWGPISYELWLRDGYLLYSGEVTELLYHETKSLQLDSINLSYIPAGRYEVYLGINPTMLSRKLLPESNWNNNDGHMGWLTLTDDTTSPWYTKGGDRGHTGWKNINLKPPLITDLVIDTAGIPVDMVCNSKYFYVLTSSGAIEKYNTSGELQYTISGFDGTPLLSSVMLLIYPDTENEKLLAFSDDYRLVLINTLTGEKIWTSSHRFTETTYGSKPNLKEYSRTLDFDGRYLVAGWPIALYRFDSNMNAPSLSWEKEKSNAYNDGEAFIIGNRILAGQYLYSLNGEELNRFEWIGNEAILRLSNIYTDRYNYNYLSEQLMELKNFRNPGSLFSNNLLCGSKMQCLDNQGNELWVLPTKIEQEYYSPNSTSQSIPVYIRSNSVINLWNGSEGYAYGINNHRQLLAVDLETGTPVWYREFVCPPELITDLREKIPPFMLPQVGALLGQSALTRGEGFSVNIQKIIPFQNSLLIGTIDGKIYRLSTAHLDHLEVQGYIPSIFYGPSSRLKVKIQAFNEPGVEIPLEDKIVVTGDYIDQNHPRYYYVQEEISLPVGLPDSKMYLVDYPNPPFIVTDNFNFIDIQTLSPRISVPLVIENIQSRPLIRKDKAQAGKETELSMNEEAQLKYKPKNSNNDIRLWYDDYGKEDLSQVVYEHSYHIIVGIRDALDIPKDYDFIDLQINLPEGMDTDNLTVKINNELYSSWSLSGNLLIIHCLNAFLEQNTNNLTIIILKSTE</sequence>
<dbReference type="InterPro" id="IPR015943">
    <property type="entry name" value="WD40/YVTN_repeat-like_dom_sf"/>
</dbReference>
<evidence type="ECO:0000313" key="1">
    <source>
        <dbReference type="EMBL" id="OIP69420.1"/>
    </source>
</evidence>
<gene>
    <name evidence="1" type="ORF">AUK42_05255</name>
</gene>
<accession>A0A1J5GAT3</accession>
<proteinExistence type="predicted"/>
<dbReference type="SUPFAM" id="SSF50998">
    <property type="entry name" value="Quinoprotein alcohol dehydrogenase-like"/>
    <property type="match status" value="1"/>
</dbReference>
<protein>
    <submittedName>
        <fullName evidence="1">Uncharacterized protein</fullName>
    </submittedName>
</protein>
<evidence type="ECO:0000313" key="2">
    <source>
        <dbReference type="Proteomes" id="UP000182763"/>
    </source>
</evidence>
<dbReference type="Proteomes" id="UP000182763">
    <property type="component" value="Unassembled WGS sequence"/>
</dbReference>
<organism evidence="1 2">
    <name type="scientific">Candidatus Infernicultor aquiphilus</name>
    <dbReference type="NCBI Taxonomy" id="1805029"/>
    <lineage>
        <taxon>Bacteria</taxon>
        <taxon>Pseudomonadati</taxon>
        <taxon>Atribacterota</taxon>
        <taxon>Candidatus Phoenicimicrobiia</taxon>
        <taxon>Candidatus Pheonicimicrobiales</taxon>
        <taxon>Candidatus Phoenicimicrobiaceae</taxon>
        <taxon>Candidatus Infernicultor</taxon>
    </lineage>
</organism>
<reference evidence="1 2" key="1">
    <citation type="journal article" date="2016" name="Environ. Microbiol.">
        <title>Genomic resolution of a cold subsurface aquifer community provides metabolic insights for novel microbes adapted to high CO concentrations.</title>
        <authorList>
            <person name="Probst A.J."/>
            <person name="Castelle C.J."/>
            <person name="Singh A."/>
            <person name="Brown C.T."/>
            <person name="Anantharaman K."/>
            <person name="Sharon I."/>
            <person name="Hug L.A."/>
            <person name="Burstein D."/>
            <person name="Emerson J.B."/>
            <person name="Thomas B.C."/>
            <person name="Banfield J.F."/>
        </authorList>
    </citation>
    <scope>NUCLEOTIDE SEQUENCE [LARGE SCALE GENOMIC DNA]</scope>
    <source>
        <strain evidence="1">CG2_30_33_13</strain>
    </source>
</reference>
<comment type="caution">
    <text evidence="1">The sequence shown here is derived from an EMBL/GenBank/DDBJ whole genome shotgun (WGS) entry which is preliminary data.</text>
</comment>
<dbReference type="EMBL" id="MNYY01000101">
    <property type="protein sequence ID" value="OIP69420.1"/>
    <property type="molecule type" value="Genomic_DNA"/>
</dbReference>